<evidence type="ECO:0000313" key="3">
    <source>
        <dbReference type="Proteomes" id="UP001220377"/>
    </source>
</evidence>
<evidence type="ECO:0000313" key="2">
    <source>
        <dbReference type="EMBL" id="WDF81787.1"/>
    </source>
</evidence>
<gene>
    <name evidence="2" type="ORF">PQ472_07595</name>
</gene>
<proteinExistence type="predicted"/>
<name>A0ABY7WS10_9LACO</name>
<keyword evidence="3" id="KW-1185">Reference proteome</keyword>
<feature type="transmembrane region" description="Helical" evidence="1">
    <location>
        <begin position="54"/>
        <end position="74"/>
    </location>
</feature>
<keyword evidence="1" id="KW-0472">Membrane</keyword>
<dbReference type="EMBL" id="CP117884">
    <property type="protein sequence ID" value="WDF81787.1"/>
    <property type="molecule type" value="Genomic_DNA"/>
</dbReference>
<feature type="transmembrane region" description="Helical" evidence="1">
    <location>
        <begin position="31"/>
        <end position="48"/>
    </location>
</feature>
<evidence type="ECO:0000256" key="1">
    <source>
        <dbReference type="SAM" id="Phobius"/>
    </source>
</evidence>
<feature type="transmembrane region" description="Helical" evidence="1">
    <location>
        <begin position="6"/>
        <end position="24"/>
    </location>
</feature>
<protein>
    <submittedName>
        <fullName evidence="2">Uncharacterized protein</fullName>
    </submittedName>
</protein>
<accession>A0ABY7WS10</accession>
<sequence>MYIVAIILNTFYAVATLILALRSFRRKKTNLALMAIVLSVCLLLTPLIRDFTVARALLVLLLAGIASIELLGDLHQGRGPFWGVHFTRLLISVLIIIGFSVGHH</sequence>
<dbReference type="Proteomes" id="UP001220377">
    <property type="component" value="Chromosome"/>
</dbReference>
<dbReference type="RefSeq" id="WP_274258776.1">
    <property type="nucleotide sequence ID" value="NZ_CP117884.1"/>
</dbReference>
<feature type="transmembrane region" description="Helical" evidence="1">
    <location>
        <begin position="81"/>
        <end position="101"/>
    </location>
</feature>
<keyword evidence="1" id="KW-0812">Transmembrane</keyword>
<reference evidence="2 3" key="1">
    <citation type="submission" date="2023-02" db="EMBL/GenBank/DDBJ databases">
        <title>Genome sequence of Lacticaseibacillus sp. KACC 23028.</title>
        <authorList>
            <person name="Kim S."/>
            <person name="Heo J."/>
            <person name="Kwon S.-W."/>
        </authorList>
    </citation>
    <scope>NUCLEOTIDE SEQUENCE [LARGE SCALE GENOMIC DNA]</scope>
    <source>
        <strain evidence="2 3">KACC 23028</strain>
    </source>
</reference>
<organism evidence="2 3">
    <name type="scientific">Lacticaseibacillus pabuli</name>
    <dbReference type="NCBI Taxonomy" id="3025672"/>
    <lineage>
        <taxon>Bacteria</taxon>
        <taxon>Bacillati</taxon>
        <taxon>Bacillota</taxon>
        <taxon>Bacilli</taxon>
        <taxon>Lactobacillales</taxon>
        <taxon>Lactobacillaceae</taxon>
        <taxon>Lacticaseibacillus</taxon>
    </lineage>
</organism>
<keyword evidence="1" id="KW-1133">Transmembrane helix</keyword>